<dbReference type="PROSITE" id="PS50235">
    <property type="entry name" value="USP_3"/>
    <property type="match status" value="1"/>
</dbReference>
<reference evidence="8" key="1">
    <citation type="journal article" date="2020" name="Nature">
        <title>Giant virus diversity and host interactions through global metagenomics.</title>
        <authorList>
            <person name="Schulz F."/>
            <person name="Roux S."/>
            <person name="Paez-Espino D."/>
            <person name="Jungbluth S."/>
            <person name="Walsh D.A."/>
            <person name="Denef V.J."/>
            <person name="McMahon K.D."/>
            <person name="Konstantinidis K.T."/>
            <person name="Eloe-Fadrosh E.A."/>
            <person name="Kyrpides N.C."/>
            <person name="Woyke T."/>
        </authorList>
    </citation>
    <scope>NUCLEOTIDE SEQUENCE</scope>
    <source>
        <strain evidence="8">GVMAG-M-3300009155-48</strain>
    </source>
</reference>
<evidence type="ECO:0000256" key="5">
    <source>
        <dbReference type="ARBA" id="ARBA00022801"/>
    </source>
</evidence>
<dbReference type="InterPro" id="IPR050164">
    <property type="entry name" value="Peptidase_C19"/>
</dbReference>
<dbReference type="GO" id="GO:0016579">
    <property type="term" value="P:protein deubiquitination"/>
    <property type="evidence" value="ECO:0007669"/>
    <property type="project" value="InterPro"/>
</dbReference>
<keyword evidence="5" id="KW-0378">Hydrolase</keyword>
<keyword evidence="6" id="KW-0788">Thiol protease</keyword>
<dbReference type="GO" id="GO:0006508">
    <property type="term" value="P:proteolysis"/>
    <property type="evidence" value="ECO:0007669"/>
    <property type="project" value="UniProtKB-KW"/>
</dbReference>
<dbReference type="Pfam" id="PF00443">
    <property type="entry name" value="UCH"/>
    <property type="match status" value="1"/>
</dbReference>
<proteinExistence type="predicted"/>
<dbReference type="CDD" id="cd02257">
    <property type="entry name" value="Peptidase_C19"/>
    <property type="match status" value="1"/>
</dbReference>
<protein>
    <recommendedName>
        <fullName evidence="2">ubiquitinyl hydrolase 1</fullName>
        <ecNumber evidence="2">3.4.19.12</ecNumber>
    </recommendedName>
</protein>
<evidence type="ECO:0000313" key="8">
    <source>
        <dbReference type="EMBL" id="QHT31514.1"/>
    </source>
</evidence>
<dbReference type="EMBL" id="MN738924">
    <property type="protein sequence ID" value="QHT31514.1"/>
    <property type="molecule type" value="Genomic_DNA"/>
</dbReference>
<evidence type="ECO:0000256" key="1">
    <source>
        <dbReference type="ARBA" id="ARBA00000707"/>
    </source>
</evidence>
<dbReference type="PROSITE" id="PS00973">
    <property type="entry name" value="USP_2"/>
    <property type="match status" value="1"/>
</dbReference>
<comment type="catalytic activity">
    <reaction evidence="1">
        <text>Thiol-dependent hydrolysis of ester, thioester, amide, peptide and isopeptide bonds formed by the C-terminal Gly of ubiquitin (a 76-residue protein attached to proteins as an intracellular targeting signal).</text>
        <dbReference type="EC" id="3.4.19.12"/>
    </reaction>
</comment>
<accession>A0A6C0EQP9</accession>
<organism evidence="8">
    <name type="scientific">viral metagenome</name>
    <dbReference type="NCBI Taxonomy" id="1070528"/>
    <lineage>
        <taxon>unclassified sequences</taxon>
        <taxon>metagenomes</taxon>
        <taxon>organismal metagenomes</taxon>
    </lineage>
</organism>
<sequence>MTSFVDDLDQQIKEIEKAFLEELYNLKLEDLQNLEIISESNGTQDIPDSILDIFKNTYGILNKKTDIKLNAILASMEREYKVNSTSNIIHDSAQLNQKQKASDPQKYEENYNNTNERSIAGINNPSNACFLNSTYQMLYSLPWFRNYINNINNEDNYNFIKNIFDKLNKAKSEKLKNIELKNEEHCPEDINRNIQNEPARLLDYIFNSDRVNENNKKDVFDVFFVNLELTTTCKEPNSSFITNKYEYSIDFVMSFLNKQYEDNPDVNSDGGYNTQDLIDYYGAYKTILQQQNLRSEICKEKTNQEEWNHLEYKLLIPQTNRYIIIKLGRITGETVDKTHVEIKPKININNIEYTLSGVIVHIGEDNAGHYIYINCNIKGNYQYIFDDEKPVISYTTENTSHWRYKVRMPKLISTKATMILYTRYPV</sequence>
<dbReference type="Gene3D" id="3.90.70.10">
    <property type="entry name" value="Cysteine proteinases"/>
    <property type="match status" value="1"/>
</dbReference>
<dbReference type="SUPFAM" id="SSF54001">
    <property type="entry name" value="Cysteine proteinases"/>
    <property type="match status" value="1"/>
</dbReference>
<dbReference type="GO" id="GO:0004843">
    <property type="term" value="F:cysteine-type deubiquitinase activity"/>
    <property type="evidence" value="ECO:0007669"/>
    <property type="project" value="UniProtKB-EC"/>
</dbReference>
<name>A0A6C0EQP9_9ZZZZ</name>
<keyword evidence="4" id="KW-0833">Ubl conjugation pathway</keyword>
<dbReference type="GO" id="GO:0005634">
    <property type="term" value="C:nucleus"/>
    <property type="evidence" value="ECO:0007669"/>
    <property type="project" value="TreeGrafter"/>
</dbReference>
<dbReference type="InterPro" id="IPR018200">
    <property type="entry name" value="USP_CS"/>
</dbReference>
<keyword evidence="3" id="KW-0645">Protease</keyword>
<dbReference type="InterPro" id="IPR001394">
    <property type="entry name" value="Peptidase_C19_UCH"/>
</dbReference>
<evidence type="ECO:0000256" key="2">
    <source>
        <dbReference type="ARBA" id="ARBA00012759"/>
    </source>
</evidence>
<dbReference type="GO" id="GO:0005829">
    <property type="term" value="C:cytosol"/>
    <property type="evidence" value="ECO:0007669"/>
    <property type="project" value="TreeGrafter"/>
</dbReference>
<dbReference type="EC" id="3.4.19.12" evidence="2"/>
<dbReference type="AlphaFoldDB" id="A0A6C0EQP9"/>
<evidence type="ECO:0000256" key="3">
    <source>
        <dbReference type="ARBA" id="ARBA00022670"/>
    </source>
</evidence>
<dbReference type="PANTHER" id="PTHR24006:SF687">
    <property type="entry name" value="UBIQUITIN CARBOXYL-TERMINAL HYDROLASE 10"/>
    <property type="match status" value="1"/>
</dbReference>
<feature type="domain" description="USP" evidence="7">
    <location>
        <begin position="120"/>
        <end position="424"/>
    </location>
</feature>
<dbReference type="PANTHER" id="PTHR24006">
    <property type="entry name" value="UBIQUITIN CARBOXYL-TERMINAL HYDROLASE"/>
    <property type="match status" value="1"/>
</dbReference>
<dbReference type="InterPro" id="IPR038765">
    <property type="entry name" value="Papain-like_cys_pep_sf"/>
</dbReference>
<evidence type="ECO:0000256" key="4">
    <source>
        <dbReference type="ARBA" id="ARBA00022786"/>
    </source>
</evidence>
<evidence type="ECO:0000256" key="6">
    <source>
        <dbReference type="ARBA" id="ARBA00022807"/>
    </source>
</evidence>
<dbReference type="InterPro" id="IPR028889">
    <property type="entry name" value="USP"/>
</dbReference>
<evidence type="ECO:0000259" key="7">
    <source>
        <dbReference type="PROSITE" id="PS50235"/>
    </source>
</evidence>